<protein>
    <submittedName>
        <fullName evidence="8">Killer cell lectin-like receptor subfamily F member 2</fullName>
    </submittedName>
</protein>
<dbReference type="GO" id="GO:0038023">
    <property type="term" value="F:signaling receptor activity"/>
    <property type="evidence" value="ECO:0007669"/>
    <property type="project" value="TreeGrafter"/>
</dbReference>
<dbReference type="GO" id="GO:0030246">
    <property type="term" value="F:carbohydrate binding"/>
    <property type="evidence" value="ECO:0007669"/>
    <property type="project" value="UniProtKB-KW"/>
</dbReference>
<dbReference type="GO" id="GO:0005886">
    <property type="term" value="C:plasma membrane"/>
    <property type="evidence" value="ECO:0007669"/>
    <property type="project" value="TreeGrafter"/>
</dbReference>
<dbReference type="SMART" id="SM00034">
    <property type="entry name" value="CLECT"/>
    <property type="match status" value="1"/>
</dbReference>
<dbReference type="Pfam" id="PF00059">
    <property type="entry name" value="Lectin_C"/>
    <property type="match status" value="1"/>
</dbReference>
<name>A0AAD8D495_ACIOX</name>
<dbReference type="InterPro" id="IPR001304">
    <property type="entry name" value="C-type_lectin-like"/>
</dbReference>
<sequence length="247" mass="27381">MEMDSIYTGLQKPSEDVYSTINQPQGKRAGAQQGVSPVQPSSCSSITIALGVTVCVLLVAVIGMGIAILRIQGTHCVAGNSSTASQTSTNSYMKNSNGLVRSFCWDQDNGDEADLCEICPRTWRWKYNGSCYDFSLIPQSWVSSSNTCSKDGGHLVVIDDQQELHFLRGKMVGGTFYWIGLKGKVSLEEWRWVDNTTFNETLFAFNNTDHRGRDCVIISNTKKYSEPCETGRPRICERKALRLSPNP</sequence>
<evidence type="ECO:0000256" key="4">
    <source>
        <dbReference type="ARBA" id="ARBA00022989"/>
    </source>
</evidence>
<dbReference type="PROSITE" id="PS50041">
    <property type="entry name" value="C_TYPE_LECTIN_2"/>
    <property type="match status" value="1"/>
</dbReference>
<reference evidence="8" key="1">
    <citation type="submission" date="2022-02" db="EMBL/GenBank/DDBJ databases">
        <title>Atlantic sturgeon de novo genome assembly.</title>
        <authorList>
            <person name="Stock M."/>
            <person name="Klopp C."/>
            <person name="Guiguen Y."/>
            <person name="Cabau C."/>
            <person name="Parinello H."/>
            <person name="Santidrian Yebra-Pimentel E."/>
            <person name="Kuhl H."/>
            <person name="Dirks R.P."/>
            <person name="Guessner J."/>
            <person name="Wuertz S."/>
            <person name="Du K."/>
            <person name="Schartl M."/>
        </authorList>
    </citation>
    <scope>NUCLEOTIDE SEQUENCE</scope>
    <source>
        <strain evidence="8">STURGEONOMICS-FGT-2020</strain>
        <tissue evidence="8">Whole blood</tissue>
    </source>
</reference>
<keyword evidence="6" id="KW-0472">Membrane</keyword>
<keyword evidence="3" id="KW-0735">Signal-anchor</keyword>
<evidence type="ECO:0000256" key="1">
    <source>
        <dbReference type="ARBA" id="ARBA00004606"/>
    </source>
</evidence>
<dbReference type="InterPro" id="IPR051527">
    <property type="entry name" value="KLR_subfamily_B"/>
</dbReference>
<dbReference type="GO" id="GO:0009986">
    <property type="term" value="C:cell surface"/>
    <property type="evidence" value="ECO:0007669"/>
    <property type="project" value="TreeGrafter"/>
</dbReference>
<dbReference type="CDD" id="cd03593">
    <property type="entry name" value="CLECT_NK_receptors_like"/>
    <property type="match status" value="1"/>
</dbReference>
<dbReference type="PANTHER" id="PTHR46784:SF1">
    <property type="entry name" value="KILLER CELL LECTIN-LIKE RECEPTOR SUBFAMILY B MEMBER 1"/>
    <property type="match status" value="1"/>
</dbReference>
<organism evidence="8 9">
    <name type="scientific">Acipenser oxyrinchus oxyrinchus</name>
    <dbReference type="NCBI Taxonomy" id="40147"/>
    <lineage>
        <taxon>Eukaryota</taxon>
        <taxon>Metazoa</taxon>
        <taxon>Chordata</taxon>
        <taxon>Craniata</taxon>
        <taxon>Vertebrata</taxon>
        <taxon>Euteleostomi</taxon>
        <taxon>Actinopterygii</taxon>
        <taxon>Chondrostei</taxon>
        <taxon>Acipenseriformes</taxon>
        <taxon>Acipenseridae</taxon>
        <taxon>Acipenser</taxon>
    </lineage>
</organism>
<evidence type="ECO:0000313" key="8">
    <source>
        <dbReference type="EMBL" id="KAK1163362.1"/>
    </source>
</evidence>
<accession>A0AAD8D495</accession>
<dbReference type="SUPFAM" id="SSF56436">
    <property type="entry name" value="C-type lectin-like"/>
    <property type="match status" value="1"/>
</dbReference>
<feature type="domain" description="C-type lectin" evidence="7">
    <location>
        <begin position="127"/>
        <end position="237"/>
    </location>
</feature>
<evidence type="ECO:0000313" key="9">
    <source>
        <dbReference type="Proteomes" id="UP001230051"/>
    </source>
</evidence>
<keyword evidence="4 6" id="KW-1133">Transmembrane helix</keyword>
<feature type="transmembrane region" description="Helical" evidence="6">
    <location>
        <begin position="46"/>
        <end position="69"/>
    </location>
</feature>
<keyword evidence="8" id="KW-0675">Receptor</keyword>
<evidence type="ECO:0000256" key="6">
    <source>
        <dbReference type="SAM" id="Phobius"/>
    </source>
</evidence>
<evidence type="ECO:0000256" key="2">
    <source>
        <dbReference type="ARBA" id="ARBA00022734"/>
    </source>
</evidence>
<dbReference type="PANTHER" id="PTHR46784">
    <property type="entry name" value="KILLER CELL LECTIN-LIKE RECEPTOR SUBFAMILY B MEMBER 1"/>
    <property type="match status" value="1"/>
</dbReference>
<evidence type="ECO:0000259" key="7">
    <source>
        <dbReference type="PROSITE" id="PS50041"/>
    </source>
</evidence>
<dbReference type="InterPro" id="IPR016186">
    <property type="entry name" value="C-type_lectin-like/link_sf"/>
</dbReference>
<comment type="subcellular location">
    <subcellularLocation>
        <location evidence="1">Membrane</location>
        <topology evidence="1">Single-pass type II membrane protein</topology>
    </subcellularLocation>
</comment>
<keyword evidence="2" id="KW-0430">Lectin</keyword>
<dbReference type="InterPro" id="IPR016187">
    <property type="entry name" value="CTDL_fold"/>
</dbReference>
<dbReference type="GO" id="GO:0042269">
    <property type="term" value="P:regulation of natural killer cell mediated cytotoxicity"/>
    <property type="evidence" value="ECO:0007669"/>
    <property type="project" value="TreeGrafter"/>
</dbReference>
<keyword evidence="6" id="KW-0812">Transmembrane</keyword>
<keyword evidence="9" id="KW-1185">Reference proteome</keyword>
<dbReference type="EMBL" id="JAGXEW010000015">
    <property type="protein sequence ID" value="KAK1163362.1"/>
    <property type="molecule type" value="Genomic_DNA"/>
</dbReference>
<comment type="caution">
    <text evidence="8">The sequence shown here is derived from an EMBL/GenBank/DDBJ whole genome shotgun (WGS) entry which is preliminary data.</text>
</comment>
<keyword evidence="5" id="KW-1015">Disulfide bond</keyword>
<evidence type="ECO:0000256" key="3">
    <source>
        <dbReference type="ARBA" id="ARBA00022968"/>
    </source>
</evidence>
<gene>
    <name evidence="8" type="primary">Clec4e</name>
    <name evidence="8" type="ORF">AOXY_G16833</name>
</gene>
<dbReference type="Gene3D" id="3.10.100.10">
    <property type="entry name" value="Mannose-Binding Protein A, subunit A"/>
    <property type="match status" value="1"/>
</dbReference>
<proteinExistence type="predicted"/>
<dbReference type="Proteomes" id="UP001230051">
    <property type="component" value="Unassembled WGS sequence"/>
</dbReference>
<dbReference type="AlphaFoldDB" id="A0AAD8D495"/>
<dbReference type="InterPro" id="IPR033992">
    <property type="entry name" value="NKR-like_CTLD"/>
</dbReference>
<evidence type="ECO:0000256" key="5">
    <source>
        <dbReference type="ARBA" id="ARBA00023157"/>
    </source>
</evidence>